<dbReference type="InterPro" id="IPR001851">
    <property type="entry name" value="ABC_transp_permease"/>
</dbReference>
<reference evidence="15" key="1">
    <citation type="submission" date="2015-07" db="EMBL/GenBank/DDBJ databases">
        <authorList>
            <consortium name="Consortium for Microbial Forensics and Genomics (microFORGE)"/>
            <person name="Knight B.M."/>
            <person name="Roberts D.P."/>
            <person name="Lin D."/>
            <person name="Hari K."/>
            <person name="Fletcher J."/>
            <person name="Melcher U."/>
            <person name="Blagden T."/>
            <person name="Winegar R.A."/>
        </authorList>
    </citation>
    <scope>NUCLEOTIDE SEQUENCE [LARGE SCALE GENOMIC DNA]</scope>
    <source>
        <strain evidence="15">NRRL B-1447</strain>
    </source>
</reference>
<keyword evidence="3" id="KW-0813">Transport</keyword>
<dbReference type="PANTHER" id="PTHR43820:SF4">
    <property type="entry name" value="HIGH-AFFINITY BRANCHED-CHAIN AMINO ACID TRANSPORT ATP-BINDING PROTEIN LIVF"/>
    <property type="match status" value="1"/>
</dbReference>
<accession>A0A0L8N0G9</accession>
<dbReference type="InterPro" id="IPR027417">
    <property type="entry name" value="P-loop_NTPase"/>
</dbReference>
<evidence type="ECO:0000256" key="11">
    <source>
        <dbReference type="SAM" id="MobiDB-lite"/>
    </source>
</evidence>
<evidence type="ECO:0000256" key="8">
    <source>
        <dbReference type="ARBA" id="ARBA00022970"/>
    </source>
</evidence>
<feature type="transmembrane region" description="Helical" evidence="12">
    <location>
        <begin position="207"/>
        <end position="228"/>
    </location>
</feature>
<evidence type="ECO:0000256" key="2">
    <source>
        <dbReference type="ARBA" id="ARBA00005417"/>
    </source>
</evidence>
<evidence type="ECO:0000256" key="3">
    <source>
        <dbReference type="ARBA" id="ARBA00022448"/>
    </source>
</evidence>
<feature type="transmembrane region" description="Helical" evidence="12">
    <location>
        <begin position="402"/>
        <end position="425"/>
    </location>
</feature>
<comment type="similarity">
    <text evidence="2">Belongs to the ABC transporter superfamily.</text>
</comment>
<dbReference type="GO" id="GO:0005524">
    <property type="term" value="F:ATP binding"/>
    <property type="evidence" value="ECO:0007669"/>
    <property type="project" value="UniProtKB-KW"/>
</dbReference>
<dbReference type="GO" id="GO:0015807">
    <property type="term" value="P:L-amino acid transport"/>
    <property type="evidence" value="ECO:0007669"/>
    <property type="project" value="TreeGrafter"/>
</dbReference>
<dbReference type="InterPro" id="IPR003439">
    <property type="entry name" value="ABC_transporter-like_ATP-bd"/>
</dbReference>
<feature type="region of interest" description="Disordered" evidence="11">
    <location>
        <begin position="634"/>
        <end position="676"/>
    </location>
</feature>
<dbReference type="SUPFAM" id="SSF52540">
    <property type="entry name" value="P-loop containing nucleoside triphosphate hydrolases"/>
    <property type="match status" value="1"/>
</dbReference>
<feature type="compositionally biased region" description="Pro residues" evidence="11">
    <location>
        <begin position="637"/>
        <end position="646"/>
    </location>
</feature>
<organism evidence="14 15">
    <name type="scientific">Streptomyces virginiae</name>
    <name type="common">Streptomyces cinnamonensis</name>
    <dbReference type="NCBI Taxonomy" id="1961"/>
    <lineage>
        <taxon>Bacteria</taxon>
        <taxon>Bacillati</taxon>
        <taxon>Actinomycetota</taxon>
        <taxon>Actinomycetes</taxon>
        <taxon>Kitasatosporales</taxon>
        <taxon>Streptomycetaceae</taxon>
        <taxon>Streptomyces</taxon>
    </lineage>
</organism>
<dbReference type="OrthoDB" id="3490418at2"/>
<dbReference type="InterPro" id="IPR043428">
    <property type="entry name" value="LivM-like"/>
</dbReference>
<dbReference type="AlphaFoldDB" id="A0A0L8N0G9"/>
<evidence type="ECO:0000259" key="13">
    <source>
        <dbReference type="PROSITE" id="PS50893"/>
    </source>
</evidence>
<dbReference type="PANTHER" id="PTHR43820">
    <property type="entry name" value="HIGH-AFFINITY BRANCHED-CHAIN AMINO ACID TRANSPORT ATP-BINDING PROTEIN LIVF"/>
    <property type="match status" value="1"/>
</dbReference>
<evidence type="ECO:0000256" key="10">
    <source>
        <dbReference type="ARBA" id="ARBA00023136"/>
    </source>
</evidence>
<feature type="compositionally biased region" description="Pro residues" evidence="11">
    <location>
        <begin position="662"/>
        <end position="671"/>
    </location>
</feature>
<feature type="domain" description="ABC transporter" evidence="13">
    <location>
        <begin position="681"/>
        <end position="906"/>
    </location>
</feature>
<evidence type="ECO:0000256" key="6">
    <source>
        <dbReference type="ARBA" id="ARBA00022741"/>
    </source>
</evidence>
<keyword evidence="9 12" id="KW-1133">Transmembrane helix</keyword>
<dbReference type="Gene3D" id="3.40.50.300">
    <property type="entry name" value="P-loop containing nucleotide triphosphate hydrolases"/>
    <property type="match status" value="1"/>
</dbReference>
<keyword evidence="6" id="KW-0547">Nucleotide-binding</keyword>
<dbReference type="PROSITE" id="PS50893">
    <property type="entry name" value="ABC_TRANSPORTER_2"/>
    <property type="match status" value="1"/>
</dbReference>
<dbReference type="EMBL" id="LGUV01000061">
    <property type="protein sequence ID" value="KOG56103.1"/>
    <property type="molecule type" value="Genomic_DNA"/>
</dbReference>
<dbReference type="GO" id="GO:0016887">
    <property type="term" value="F:ATP hydrolysis activity"/>
    <property type="evidence" value="ECO:0007669"/>
    <property type="project" value="InterPro"/>
</dbReference>
<dbReference type="PATRIC" id="fig|1961.12.peg.2005"/>
<feature type="transmembrane region" description="Helical" evidence="12">
    <location>
        <begin position="352"/>
        <end position="370"/>
    </location>
</feature>
<dbReference type="RefSeq" id="WP_053169314.1">
    <property type="nucleotide sequence ID" value="NZ_LGUV01000061.1"/>
</dbReference>
<dbReference type="CDD" id="cd06581">
    <property type="entry name" value="TM_PBP1_LivM_like"/>
    <property type="match status" value="1"/>
</dbReference>
<dbReference type="CDD" id="cd03224">
    <property type="entry name" value="ABC_TM1139_LivF_branched"/>
    <property type="match status" value="1"/>
</dbReference>
<dbReference type="GO" id="GO:0015658">
    <property type="term" value="F:branched-chain amino acid transmembrane transporter activity"/>
    <property type="evidence" value="ECO:0007669"/>
    <property type="project" value="InterPro"/>
</dbReference>
<feature type="transmembrane region" description="Helical" evidence="12">
    <location>
        <begin position="57"/>
        <end position="76"/>
    </location>
</feature>
<feature type="transmembrane region" description="Helical" evidence="12">
    <location>
        <begin position="328"/>
        <end position="346"/>
    </location>
</feature>
<feature type="transmembrane region" description="Helical" evidence="12">
    <location>
        <begin position="553"/>
        <end position="571"/>
    </location>
</feature>
<feature type="transmembrane region" description="Helical" evidence="12">
    <location>
        <begin position="282"/>
        <end position="299"/>
    </location>
</feature>
<comment type="caution">
    <text evidence="14">The sequence shown here is derived from an EMBL/GenBank/DDBJ whole genome shotgun (WGS) entry which is preliminary data.</text>
</comment>
<evidence type="ECO:0000256" key="1">
    <source>
        <dbReference type="ARBA" id="ARBA00004651"/>
    </source>
</evidence>
<keyword evidence="10 12" id="KW-0472">Membrane</keyword>
<keyword evidence="4" id="KW-1003">Cell membrane</keyword>
<dbReference type="Pfam" id="PF00005">
    <property type="entry name" value="ABC_tran"/>
    <property type="match status" value="1"/>
</dbReference>
<dbReference type="GO" id="GO:0005886">
    <property type="term" value="C:plasma membrane"/>
    <property type="evidence" value="ECO:0007669"/>
    <property type="project" value="UniProtKB-SubCell"/>
</dbReference>
<evidence type="ECO:0000313" key="15">
    <source>
        <dbReference type="Proteomes" id="UP000037084"/>
    </source>
</evidence>
<dbReference type="eggNOG" id="COG4177">
    <property type="taxonomic scope" value="Bacteria"/>
</dbReference>
<feature type="transmembrane region" description="Helical" evidence="12">
    <location>
        <begin position="432"/>
        <end position="453"/>
    </location>
</feature>
<dbReference type="eggNOG" id="COG0559">
    <property type="taxonomic scope" value="Bacteria"/>
</dbReference>
<dbReference type="Proteomes" id="UP000037084">
    <property type="component" value="Unassembled WGS sequence"/>
</dbReference>
<dbReference type="InterPro" id="IPR052156">
    <property type="entry name" value="BCAA_Transport_ATP-bd_LivF"/>
</dbReference>
<evidence type="ECO:0000256" key="5">
    <source>
        <dbReference type="ARBA" id="ARBA00022692"/>
    </source>
</evidence>
<keyword evidence="7" id="KW-0067">ATP-binding</keyword>
<feature type="transmembrane region" description="Helical" evidence="12">
    <location>
        <begin position="477"/>
        <end position="496"/>
    </location>
</feature>
<dbReference type="Pfam" id="PF02653">
    <property type="entry name" value="BPD_transp_2"/>
    <property type="match status" value="2"/>
</dbReference>
<dbReference type="CDD" id="cd06582">
    <property type="entry name" value="TM_PBP1_LivH_like"/>
    <property type="match status" value="1"/>
</dbReference>
<dbReference type="SMART" id="SM00382">
    <property type="entry name" value="AAA"/>
    <property type="match status" value="1"/>
</dbReference>
<keyword evidence="8" id="KW-0029">Amino-acid transport</keyword>
<dbReference type="eggNOG" id="COG0410">
    <property type="taxonomic scope" value="Bacteria"/>
</dbReference>
<sequence>MGDLLVFVLSGLVSGALYALLATGLVLSYSASGLFNFAHGATAYLCALTFYELHSGLGWPAVPAALLVVLVLAPGLGWGLDRLMFRRLARVGETAQIVATIGLLVALPAAGLWVVELLGDAGAPVKPAENQFGLPGVGPSPAQSWQLAEGVGIDSDQLITWVVTALVAVALWVLMRHTRLGLQLRAAVDNRSLTELRGISADRLSSVAWMIASGLAGLAGVLATPLLGLSAHDFTLFLFVSATAAVIGRFASVPLAFAGGLGLGVLQNLVAGYASFAESVTGFRTAVPFLILFGGLLVLTRRARTAGVAAADAPPVDHLAGASWGRRWGVWTAGAGLLCLAFYTVTTPFWSGLLAQGLAIALVFMSFTVVTGLGAMVSLAQGTFVTGAALVAGLLMSRGWPFVAALAVGTCVAALLGALVALPALRLGGRSLALATLALAFLADQVLFQLRWLRNGDAGWSIPRPVFGPVDLSDDRALGVALVVLVALVAAGLSALRNSPSGRAMLAVRSAPAAAVASGVSVLRTKLLLFTLSAGLAGFGGVLYASYNTRITATDFTAMTGLVWLAVVVAAGVRRPQYAVVAGLVFAVAPRLLSDYVTQSAHLPVILFGLAGLALANDPDGYCAALPVRRARRRATGPPPRIPAQPGPARRRATASRGSAPDPAPRTPARPDPAGEAGAALELRGVTAGYDGGLVLHGVDLAVRPGEILAVLGPNGAGKSTACRVAAGLLPATAGAVFVGGRDATRDGAVRRSRSGVLLAPEGRGIFPALTLEENLALYLEEADARDAVYARFPRLAERRRIPAGALSGGEQQMLALAPLLQRPPSVLIADEPSLGLAPRVVEEVYALLTELRDAGTALLLVEEKAAEILGIADTVAYLSQGRVSWCGPRAEVEADRLTEAYLGMAT</sequence>
<keyword evidence="5 12" id="KW-0812">Transmembrane</keyword>
<evidence type="ECO:0000313" key="14">
    <source>
        <dbReference type="EMBL" id="KOG56103.1"/>
    </source>
</evidence>
<comment type="subcellular location">
    <subcellularLocation>
        <location evidence="1">Cell membrane</location>
        <topology evidence="1">Multi-pass membrane protein</topology>
    </subcellularLocation>
</comment>
<evidence type="ECO:0000256" key="12">
    <source>
        <dbReference type="SAM" id="Phobius"/>
    </source>
</evidence>
<dbReference type="InterPro" id="IPR003593">
    <property type="entry name" value="AAA+_ATPase"/>
</dbReference>
<proteinExistence type="inferred from homology"/>
<evidence type="ECO:0000256" key="4">
    <source>
        <dbReference type="ARBA" id="ARBA00022475"/>
    </source>
</evidence>
<feature type="transmembrane region" description="Helical" evidence="12">
    <location>
        <begin position="527"/>
        <end position="547"/>
    </location>
</feature>
<name>A0A0L8N0G9_STRVG</name>
<protein>
    <submittedName>
        <fullName evidence="14">Branched-chain amino acid ABC transporter ATPase</fullName>
    </submittedName>
</protein>
<feature type="transmembrane region" description="Helical" evidence="12">
    <location>
        <begin position="158"/>
        <end position="175"/>
    </location>
</feature>
<feature type="transmembrane region" description="Helical" evidence="12">
    <location>
        <begin position="6"/>
        <end position="27"/>
    </location>
</feature>
<gene>
    <name evidence="14" type="ORF">ADK75_08620</name>
</gene>
<feature type="transmembrane region" description="Helical" evidence="12">
    <location>
        <begin position="97"/>
        <end position="115"/>
    </location>
</feature>
<evidence type="ECO:0000256" key="9">
    <source>
        <dbReference type="ARBA" id="ARBA00022989"/>
    </source>
</evidence>
<evidence type="ECO:0000256" key="7">
    <source>
        <dbReference type="ARBA" id="ARBA00022840"/>
    </source>
</evidence>